<evidence type="ECO:0000256" key="1">
    <source>
        <dbReference type="SAM" id="Coils"/>
    </source>
</evidence>
<evidence type="ECO:0000256" key="2">
    <source>
        <dbReference type="SAM" id="MobiDB-lite"/>
    </source>
</evidence>
<accession>A0A7K3NKQ0</accession>
<feature type="region of interest" description="Disordered" evidence="2">
    <location>
        <begin position="596"/>
        <end position="638"/>
    </location>
</feature>
<comment type="caution">
    <text evidence="3">The sequence shown here is derived from an EMBL/GenBank/DDBJ whole genome shotgun (WGS) entry which is preliminary data.</text>
</comment>
<evidence type="ECO:0000313" key="3">
    <source>
        <dbReference type="EMBL" id="NDY56771.1"/>
    </source>
</evidence>
<dbReference type="AlphaFoldDB" id="A0A7K3NKQ0"/>
<name>A0A7K3NKQ0_9BACT</name>
<proteinExistence type="predicted"/>
<gene>
    <name evidence="3" type="ORF">G3N56_08440</name>
</gene>
<protein>
    <submittedName>
        <fullName evidence="3">Uncharacterized protein</fullName>
    </submittedName>
</protein>
<dbReference type="EMBL" id="JAAGRQ010000027">
    <property type="protein sequence ID" value="NDY56771.1"/>
    <property type="molecule type" value="Genomic_DNA"/>
</dbReference>
<reference evidence="3 4" key="1">
    <citation type="submission" date="2020-02" db="EMBL/GenBank/DDBJ databases">
        <title>Comparative genomics of sulfur disproportionating microorganisms.</title>
        <authorList>
            <person name="Ward L.M."/>
            <person name="Bertran E."/>
            <person name="Johnston D.T."/>
        </authorList>
    </citation>
    <scope>NUCLEOTIDE SEQUENCE [LARGE SCALE GENOMIC DNA]</scope>
    <source>
        <strain evidence="3 4">DSM 3696</strain>
    </source>
</reference>
<dbReference type="Proteomes" id="UP000469724">
    <property type="component" value="Unassembled WGS sequence"/>
</dbReference>
<sequence length="638" mass="69248">MITFNGAANLVDNKFQTAQNYASDAWRTAEEFLGQLGQLGRLDYPHARIAKEPEVPEFPDIPAPPDFPEVAVRQVQEPQAPSLADIVFEEIPIPEFTVVPPDLLLPEAPELVWPEAPDGPPTPGDIALPPDPEFTLPDPPVFDPVAIPAMPAPITPNFEGQRPPAPQLTAPGNLFVHSEAAYDSPLRQAVTQKILGELEAGGTGLGPEVEEALWERGRSRLTRELQDRVREIEDRFAAAGCMSPGGPMLALIRQVQADHAEKLADLDRDIACKQAELARDHGRFAVDTAVALEAQNIELFNAVAARAFERASALARFGYEALNAEINIHNAQLARYQADAAVFESRIRASLAELEQYKARMDGARITADIQNLAAQVYKIQVEGVTALVETYKARMQGVSAKAEVERQRLMTHESAVAAYVAGINAQTARLNAHAALIAGEKAKAEIYGEQVAAWTARVAALKDQGQARLTAAVENAKARVEKYQADVSGYEARVRAATAEADVLLRSGEGTMRAYEALVRAKGLETDSVARKYASQADLYMKTAEVSLKEADMLLQSALGEMRLEVEKIRSGAQVSAQMAASALSSVNASAMVGYSESKGERQNTSTTESTQRSTSETSSRSTGYRESISHNYNYRN</sequence>
<organism evidence="3 4">
    <name type="scientific">Desulfolutivibrio sulfodismutans</name>
    <dbReference type="NCBI Taxonomy" id="63561"/>
    <lineage>
        <taxon>Bacteria</taxon>
        <taxon>Pseudomonadati</taxon>
        <taxon>Thermodesulfobacteriota</taxon>
        <taxon>Desulfovibrionia</taxon>
        <taxon>Desulfovibrionales</taxon>
        <taxon>Desulfovibrionaceae</taxon>
        <taxon>Desulfolutivibrio</taxon>
    </lineage>
</organism>
<keyword evidence="1" id="KW-0175">Coiled coil</keyword>
<feature type="compositionally biased region" description="Low complexity" evidence="2">
    <location>
        <begin position="606"/>
        <end position="624"/>
    </location>
</feature>
<feature type="coiled-coil region" evidence="1">
    <location>
        <begin position="467"/>
        <end position="501"/>
    </location>
</feature>
<keyword evidence="4" id="KW-1185">Reference proteome</keyword>
<evidence type="ECO:0000313" key="4">
    <source>
        <dbReference type="Proteomes" id="UP000469724"/>
    </source>
</evidence>
<dbReference type="RefSeq" id="WP_163301821.1">
    <property type="nucleotide sequence ID" value="NZ_JAAGRQ010000027.1"/>
</dbReference>